<dbReference type="Proteomes" id="UP000176877">
    <property type="component" value="Unassembled WGS sequence"/>
</dbReference>
<dbReference type="EMBL" id="MFFT01000035">
    <property type="protein sequence ID" value="OGF22843.1"/>
    <property type="molecule type" value="Genomic_DNA"/>
</dbReference>
<comment type="caution">
    <text evidence="1">The sequence shown here is derived from an EMBL/GenBank/DDBJ whole genome shotgun (WGS) entry which is preliminary data.</text>
</comment>
<dbReference type="AlphaFoldDB" id="A0A1F5S8R9"/>
<reference evidence="1 2" key="1">
    <citation type="journal article" date="2016" name="Nat. Commun.">
        <title>Thousands of microbial genomes shed light on interconnected biogeochemical processes in an aquifer system.</title>
        <authorList>
            <person name="Anantharaman K."/>
            <person name="Brown C.T."/>
            <person name="Hug L.A."/>
            <person name="Sharon I."/>
            <person name="Castelle C.J."/>
            <person name="Probst A.J."/>
            <person name="Thomas B.C."/>
            <person name="Singh A."/>
            <person name="Wilkins M.J."/>
            <person name="Karaoz U."/>
            <person name="Brodie E.L."/>
            <person name="Williams K.H."/>
            <person name="Hubbard S.S."/>
            <person name="Banfield J.F."/>
        </authorList>
    </citation>
    <scope>NUCLEOTIDE SEQUENCE [LARGE SCALE GENOMIC DNA]</scope>
</reference>
<name>A0A1F5S8R9_9BACT</name>
<evidence type="ECO:0000313" key="2">
    <source>
        <dbReference type="Proteomes" id="UP000176877"/>
    </source>
</evidence>
<sequence>MTRNPEFYFMTLTPEQFSLLATKENLKDFATKDELTKAKSEILGAVDSVVKKLDNIDHTFVSNLAVHDRLEKG</sequence>
<accession>A0A1F5S8R9</accession>
<evidence type="ECO:0000313" key="1">
    <source>
        <dbReference type="EMBL" id="OGF22843.1"/>
    </source>
</evidence>
<gene>
    <name evidence="1" type="ORF">A3D45_02845</name>
</gene>
<organism evidence="1 2">
    <name type="scientific">Candidatus Falkowbacteria bacterium RIFCSPHIGHO2_02_FULL_42_9</name>
    <dbReference type="NCBI Taxonomy" id="1797986"/>
    <lineage>
        <taxon>Bacteria</taxon>
        <taxon>Candidatus Falkowiibacteriota</taxon>
    </lineage>
</organism>
<proteinExistence type="predicted"/>
<protein>
    <submittedName>
        <fullName evidence="1">Uncharacterized protein</fullName>
    </submittedName>
</protein>